<protein>
    <submittedName>
        <fullName evidence="1">Uncharacterized protein</fullName>
    </submittedName>
</protein>
<accession>A0AAW1JX88</accession>
<comment type="caution">
    <text evidence="1">The sequence shown here is derived from an EMBL/GenBank/DDBJ whole genome shotgun (WGS) entry which is preliminary data.</text>
</comment>
<dbReference type="AlphaFoldDB" id="A0AAW1JX88"/>
<evidence type="ECO:0000313" key="2">
    <source>
        <dbReference type="Proteomes" id="UP001458880"/>
    </source>
</evidence>
<organism evidence="1 2">
    <name type="scientific">Popillia japonica</name>
    <name type="common">Japanese beetle</name>
    <dbReference type="NCBI Taxonomy" id="7064"/>
    <lineage>
        <taxon>Eukaryota</taxon>
        <taxon>Metazoa</taxon>
        <taxon>Ecdysozoa</taxon>
        <taxon>Arthropoda</taxon>
        <taxon>Hexapoda</taxon>
        <taxon>Insecta</taxon>
        <taxon>Pterygota</taxon>
        <taxon>Neoptera</taxon>
        <taxon>Endopterygota</taxon>
        <taxon>Coleoptera</taxon>
        <taxon>Polyphaga</taxon>
        <taxon>Scarabaeiformia</taxon>
        <taxon>Scarabaeidae</taxon>
        <taxon>Rutelinae</taxon>
        <taxon>Popillia</taxon>
    </lineage>
</organism>
<reference evidence="1 2" key="1">
    <citation type="journal article" date="2024" name="BMC Genomics">
        <title>De novo assembly and annotation of Popillia japonica's genome with initial clues to its potential as an invasive pest.</title>
        <authorList>
            <person name="Cucini C."/>
            <person name="Boschi S."/>
            <person name="Funari R."/>
            <person name="Cardaioli E."/>
            <person name="Iannotti N."/>
            <person name="Marturano G."/>
            <person name="Paoli F."/>
            <person name="Bruttini M."/>
            <person name="Carapelli A."/>
            <person name="Frati F."/>
            <person name="Nardi F."/>
        </authorList>
    </citation>
    <scope>NUCLEOTIDE SEQUENCE [LARGE SCALE GENOMIC DNA]</scope>
    <source>
        <strain evidence="1">DMR45628</strain>
    </source>
</reference>
<sequence>MLPKTGRIRYNYQKRVESDIIANPKAFWSFVNNRRSSSRIPGSMTCNEVDLTQPLEIVNGFANWFSSVYHPFVSDAPIPATFTSYPSFNVSYVTEEEVFQNPVPGSGCQVPVSEEDVEKIITRDVAEAGSSEVEKPVEVQSFTGEKKFVENEDIAIQPKQKISSQEILVIM</sequence>
<proteinExistence type="predicted"/>
<evidence type="ECO:0000313" key="1">
    <source>
        <dbReference type="EMBL" id="KAK9708937.1"/>
    </source>
</evidence>
<gene>
    <name evidence="1" type="ORF">QE152_g26914</name>
</gene>
<dbReference type="EMBL" id="JASPKY010000319">
    <property type="protein sequence ID" value="KAK9708937.1"/>
    <property type="molecule type" value="Genomic_DNA"/>
</dbReference>
<name>A0AAW1JX88_POPJA</name>
<keyword evidence="2" id="KW-1185">Reference proteome</keyword>
<dbReference type="Proteomes" id="UP001458880">
    <property type="component" value="Unassembled WGS sequence"/>
</dbReference>